<accession>A0ABQ5I867</accession>
<name>A0ABQ5I867_9ASTR</name>
<reference evidence="1" key="1">
    <citation type="journal article" date="2022" name="Int. J. Mol. Sci.">
        <title>Draft Genome of Tanacetum Coccineum: Genomic Comparison of Closely Related Tanacetum-Family Plants.</title>
        <authorList>
            <person name="Yamashiro T."/>
            <person name="Shiraishi A."/>
            <person name="Nakayama K."/>
            <person name="Satake H."/>
        </authorList>
    </citation>
    <scope>NUCLEOTIDE SEQUENCE</scope>
</reference>
<evidence type="ECO:0000313" key="1">
    <source>
        <dbReference type="EMBL" id="GJT95497.1"/>
    </source>
</evidence>
<comment type="caution">
    <text evidence="1">The sequence shown here is derived from an EMBL/GenBank/DDBJ whole genome shotgun (WGS) entry which is preliminary data.</text>
</comment>
<protein>
    <submittedName>
        <fullName evidence="1">Uncharacterized protein</fullName>
    </submittedName>
</protein>
<sequence>MVGGNGGNQFRQYARQNVGNQVVQNAVQNLGVQNVRNQNGLIVVSRIANQNGNGNVVVARAEGNAIENNVRPRRRDVAYLQTQLLIAQKEEAGIQLQAEEFDLMVATADLDEIEEVNSNCILMANLQQASTSGTQSDKAPTELLEPVLEPHQVPQNDSNVIFEVSSVEQGRGTVEQHPANVEETRAYQESLFHNLVAEVEKVNSVNRKMKETNADLTTELARYKNQEKCFEISQEKYDKLERCYQKSVYQEQCLTKKINALHLSSGKQITTLNEEISNLSKQLSTENSAVSSLLEEKKKLKSDFKIREDELLDKQIQLENKRKELDNILVKTGKSIRTMHMLSPKPDSFYHTEQKMALGYQNPFYLKQAQRKQQSLYNGKVLLEKHDPPVVHDSEETLQLAQESRQKMKQLNKEIKPANYTKINLLSGIFVSQTAKSQEEVYFVNTSKTATVSKSISKPNEEFLDDTTLSVARKFLNEVKSTIVTLQRVVK</sequence>
<dbReference type="EMBL" id="BQNB010020395">
    <property type="protein sequence ID" value="GJT95497.1"/>
    <property type="molecule type" value="Genomic_DNA"/>
</dbReference>
<gene>
    <name evidence="1" type="ORF">Tco_1091015</name>
</gene>
<organism evidence="1 2">
    <name type="scientific">Tanacetum coccineum</name>
    <dbReference type="NCBI Taxonomy" id="301880"/>
    <lineage>
        <taxon>Eukaryota</taxon>
        <taxon>Viridiplantae</taxon>
        <taxon>Streptophyta</taxon>
        <taxon>Embryophyta</taxon>
        <taxon>Tracheophyta</taxon>
        <taxon>Spermatophyta</taxon>
        <taxon>Magnoliopsida</taxon>
        <taxon>eudicotyledons</taxon>
        <taxon>Gunneridae</taxon>
        <taxon>Pentapetalae</taxon>
        <taxon>asterids</taxon>
        <taxon>campanulids</taxon>
        <taxon>Asterales</taxon>
        <taxon>Asteraceae</taxon>
        <taxon>Asteroideae</taxon>
        <taxon>Anthemideae</taxon>
        <taxon>Anthemidinae</taxon>
        <taxon>Tanacetum</taxon>
    </lineage>
</organism>
<dbReference type="Proteomes" id="UP001151760">
    <property type="component" value="Unassembled WGS sequence"/>
</dbReference>
<evidence type="ECO:0000313" key="2">
    <source>
        <dbReference type="Proteomes" id="UP001151760"/>
    </source>
</evidence>
<feature type="non-terminal residue" evidence="1">
    <location>
        <position position="491"/>
    </location>
</feature>
<keyword evidence="2" id="KW-1185">Reference proteome</keyword>
<proteinExistence type="predicted"/>
<reference evidence="1" key="2">
    <citation type="submission" date="2022-01" db="EMBL/GenBank/DDBJ databases">
        <authorList>
            <person name="Yamashiro T."/>
            <person name="Shiraishi A."/>
            <person name="Satake H."/>
            <person name="Nakayama K."/>
        </authorList>
    </citation>
    <scope>NUCLEOTIDE SEQUENCE</scope>
</reference>